<name>A0ACC1JN06_9FUNG</name>
<accession>A0ACC1JN06</accession>
<organism evidence="1 2">
    <name type="scientific">Coemansia nantahalensis</name>
    <dbReference type="NCBI Taxonomy" id="2789366"/>
    <lineage>
        <taxon>Eukaryota</taxon>
        <taxon>Fungi</taxon>
        <taxon>Fungi incertae sedis</taxon>
        <taxon>Zoopagomycota</taxon>
        <taxon>Kickxellomycotina</taxon>
        <taxon>Kickxellomycetes</taxon>
        <taxon>Kickxellales</taxon>
        <taxon>Kickxellaceae</taxon>
        <taxon>Coemansia</taxon>
    </lineage>
</organism>
<evidence type="ECO:0000313" key="1">
    <source>
        <dbReference type="EMBL" id="KAJ2763898.1"/>
    </source>
</evidence>
<gene>
    <name evidence="1" type="primary">SMC1_2</name>
    <name evidence="1" type="ORF">IWQ57_005390</name>
</gene>
<reference evidence="1" key="1">
    <citation type="submission" date="2022-07" db="EMBL/GenBank/DDBJ databases">
        <title>Phylogenomic reconstructions and comparative analyses of Kickxellomycotina fungi.</title>
        <authorList>
            <person name="Reynolds N.K."/>
            <person name="Stajich J.E."/>
            <person name="Barry K."/>
            <person name="Grigoriev I.V."/>
            <person name="Crous P."/>
            <person name="Smith M.E."/>
        </authorList>
    </citation>
    <scope>NUCLEOTIDE SEQUENCE</scope>
    <source>
        <strain evidence="1">CBS 109366</strain>
    </source>
</reference>
<sequence>AEFMAVRKRRHDAFMRCYNHLSSAIDHAYKALTQSPLFPLGGTAYLALEDPETPFLAGVKYHAMPPLKRFRDMDQLSGGEKTVAALALLFSLQTFRPAPFFVLDEVDAALDLANVVKLANFLRDNARAPDAAAADAAGDDPAADADVPGSPHQYALRQGARAKRAADGATAGPAPGTASQFIVISLKQALFERAQSLVGIYRDQAQNSSQVLTLDLERFAA</sequence>
<comment type="caution">
    <text evidence="1">The sequence shown here is derived from an EMBL/GenBank/DDBJ whole genome shotgun (WGS) entry which is preliminary data.</text>
</comment>
<protein>
    <submittedName>
        <fullName evidence="1">Structural maintenance of chromosomes protein 1</fullName>
    </submittedName>
</protein>
<proteinExistence type="predicted"/>
<dbReference type="Proteomes" id="UP001140234">
    <property type="component" value="Unassembled WGS sequence"/>
</dbReference>
<keyword evidence="2" id="KW-1185">Reference proteome</keyword>
<dbReference type="EMBL" id="JANBUJ010002569">
    <property type="protein sequence ID" value="KAJ2763898.1"/>
    <property type="molecule type" value="Genomic_DNA"/>
</dbReference>
<evidence type="ECO:0000313" key="2">
    <source>
        <dbReference type="Proteomes" id="UP001140234"/>
    </source>
</evidence>
<feature type="non-terminal residue" evidence="1">
    <location>
        <position position="1"/>
    </location>
</feature>